<dbReference type="KEGG" id="vg:15302054"/>
<dbReference type="RefSeq" id="YP_007869937.1">
    <property type="nucleotide sequence ID" value="NC_021063.1"/>
</dbReference>
<evidence type="ECO:0000313" key="2">
    <source>
        <dbReference type="Proteomes" id="UP000012168"/>
    </source>
</evidence>
<dbReference type="Proteomes" id="UP000012168">
    <property type="component" value="Segment"/>
</dbReference>
<dbReference type="OrthoDB" id="15961at10239"/>
<organism evidence="1 2">
    <name type="scientific">Mycobacterium phage FF47</name>
    <dbReference type="NCBI Taxonomy" id="1305710"/>
    <lineage>
        <taxon>Viruses</taxon>
        <taxon>Duplodnaviria</taxon>
        <taxon>Heunggongvirae</taxon>
        <taxon>Uroviricota</taxon>
        <taxon>Caudoviricetes</taxon>
        <taxon>Mapvirus</taxon>
        <taxon>Mapvirus Ff47</taxon>
    </lineage>
</organism>
<name>M4W615_9CAUD</name>
<gene>
    <name evidence="1" type="ORF">FF47_12</name>
</gene>
<protein>
    <recommendedName>
        <fullName evidence="3">Head-to-tail stopper</fullName>
    </recommendedName>
</protein>
<evidence type="ECO:0008006" key="3">
    <source>
        <dbReference type="Google" id="ProtNLM"/>
    </source>
</evidence>
<reference evidence="1 2" key="1">
    <citation type="journal article" date="2014" name="Arch. Virol.">
        <title>Isolation and characterization of a novel bacteriophage against Mycobacterium avium subspecies paratuberculosis.</title>
        <authorList>
            <person name="Basra S."/>
            <person name="Anany H."/>
            <person name="Brovko L."/>
            <person name="Kropinski A.M."/>
            <person name="Griffiths M.W."/>
        </authorList>
    </citation>
    <scope>NUCLEOTIDE SEQUENCE [LARGE SCALE GENOMIC DNA]</scope>
</reference>
<evidence type="ECO:0000313" key="1">
    <source>
        <dbReference type="EMBL" id="AGI12280.1"/>
    </source>
</evidence>
<proteinExistence type="predicted"/>
<sequence>MSVPDVFLPLLYSVEHSAYDATAQNDLGDPIPDWQEPVERDVYGWGPPQQETPKEVIVGDDRVRVELELMVPPGWQSKHRDKFDLGYGDDVVYYQVGPVEDYEHNPFGWNPGSVVNLVSIKGAL</sequence>
<dbReference type="EMBL" id="JX901189">
    <property type="protein sequence ID" value="AGI12280.1"/>
    <property type="molecule type" value="Genomic_DNA"/>
</dbReference>
<keyword evidence="2" id="KW-1185">Reference proteome</keyword>
<dbReference type="GeneID" id="15302054"/>
<accession>M4W615</accession>